<feature type="non-terminal residue" evidence="1">
    <location>
        <position position="230"/>
    </location>
</feature>
<reference evidence="1" key="1">
    <citation type="submission" date="2018-05" db="EMBL/GenBank/DDBJ databases">
        <authorList>
            <person name="Lanie J.A."/>
            <person name="Ng W.-L."/>
            <person name="Kazmierczak K.M."/>
            <person name="Andrzejewski T.M."/>
            <person name="Davidsen T.M."/>
            <person name="Wayne K.J."/>
            <person name="Tettelin H."/>
            <person name="Glass J.I."/>
            <person name="Rusch D."/>
            <person name="Podicherti R."/>
            <person name="Tsui H.-C.T."/>
            <person name="Winkler M.E."/>
        </authorList>
    </citation>
    <scope>NUCLEOTIDE SEQUENCE</scope>
</reference>
<organism evidence="1">
    <name type="scientific">marine metagenome</name>
    <dbReference type="NCBI Taxonomy" id="408172"/>
    <lineage>
        <taxon>unclassified sequences</taxon>
        <taxon>metagenomes</taxon>
        <taxon>ecological metagenomes</taxon>
    </lineage>
</organism>
<feature type="non-terminal residue" evidence="1">
    <location>
        <position position="1"/>
    </location>
</feature>
<sequence length="230" mass="25520">TVRSGQESPPTTLSHARVTNHEVSVTTLSSSGGNPEFDSEVGEVMVLLDSADGFEPVEFVTGVVYDGHEPFDSFRVAAASIAGTDSEYWMVYFHNGSGDWNTSAYFDMGLDNTLNFSNLNIRVIPANQSKAHSFEEGHSVVISITTLDGYRKEHTFVVRVPQTHDFELREPMDEAYGIMPGETINTGIKFTNMGNSDERFEFEFDDAELPEYWFRTGSTSHTLGAFVDTT</sequence>
<dbReference type="AlphaFoldDB" id="A0A383EJL8"/>
<dbReference type="EMBL" id="UINC01226252">
    <property type="protein sequence ID" value="SVE56663.1"/>
    <property type="molecule type" value="Genomic_DNA"/>
</dbReference>
<protein>
    <submittedName>
        <fullName evidence="1">Uncharacterized protein</fullName>
    </submittedName>
</protein>
<evidence type="ECO:0000313" key="1">
    <source>
        <dbReference type="EMBL" id="SVE56663.1"/>
    </source>
</evidence>
<gene>
    <name evidence="1" type="ORF">METZ01_LOCUS509517</name>
</gene>
<accession>A0A383EJL8</accession>
<proteinExistence type="predicted"/>
<name>A0A383EJL8_9ZZZZ</name>